<organism evidence="1 2">
    <name type="scientific">Jejudonia soesokkakensis</name>
    <dbReference type="NCBI Taxonomy" id="1323432"/>
    <lineage>
        <taxon>Bacteria</taxon>
        <taxon>Pseudomonadati</taxon>
        <taxon>Bacteroidota</taxon>
        <taxon>Flavobacteriia</taxon>
        <taxon>Flavobacteriales</taxon>
        <taxon>Flavobacteriaceae</taxon>
        <taxon>Jejudonia</taxon>
    </lineage>
</organism>
<dbReference type="EMBL" id="JBHTBN010000002">
    <property type="protein sequence ID" value="MFC7357090.1"/>
    <property type="molecule type" value="Genomic_DNA"/>
</dbReference>
<comment type="caution">
    <text evidence="1">The sequence shown here is derived from an EMBL/GenBank/DDBJ whole genome shotgun (WGS) entry which is preliminary data.</text>
</comment>
<dbReference type="RefSeq" id="WP_380216939.1">
    <property type="nucleotide sequence ID" value="NZ_JBHTBN010000002.1"/>
</dbReference>
<keyword evidence="2" id="KW-1185">Reference proteome</keyword>
<proteinExistence type="predicted"/>
<evidence type="ECO:0008006" key="3">
    <source>
        <dbReference type="Google" id="ProtNLM"/>
    </source>
</evidence>
<protein>
    <recommendedName>
        <fullName evidence="3">Lipoprotein</fullName>
    </recommendedName>
</protein>
<name>A0ABW2MU60_9FLAO</name>
<reference evidence="2" key="1">
    <citation type="journal article" date="2019" name="Int. J. Syst. Evol. Microbiol.">
        <title>The Global Catalogue of Microorganisms (GCM) 10K type strain sequencing project: providing services to taxonomists for standard genome sequencing and annotation.</title>
        <authorList>
            <consortium name="The Broad Institute Genomics Platform"/>
            <consortium name="The Broad Institute Genome Sequencing Center for Infectious Disease"/>
            <person name="Wu L."/>
            <person name="Ma J."/>
        </authorList>
    </citation>
    <scope>NUCLEOTIDE SEQUENCE [LARGE SCALE GENOMIC DNA]</scope>
    <source>
        <strain evidence="2">CGMCC 1.16306</strain>
    </source>
</reference>
<accession>A0ABW2MU60</accession>
<dbReference type="PROSITE" id="PS51257">
    <property type="entry name" value="PROKAR_LIPOPROTEIN"/>
    <property type="match status" value="1"/>
</dbReference>
<sequence length="245" mass="28565">MNKPTIFLLLILTLFSCQKNVERIDISNTLRGNTFVMTSIGEKDTLTIDFKDSTYTVFEYSDKNLPWRIASFENNDLLVFDRRVIAIKQIDKNTLKGLLISEKDYEITLEKSKIQWNKELLNGIWIEEKNYDLFFNDSIVKPPPPPAPPGISESDFQYPPFYEIKGDTISASYFYQVSKSGIDISNSTEFLTLELQSDLDKVEKLWKIKKLTDSIMIIDRTIEKENKKFSYLTITEENIKLIKKR</sequence>
<evidence type="ECO:0000313" key="1">
    <source>
        <dbReference type="EMBL" id="MFC7357090.1"/>
    </source>
</evidence>
<evidence type="ECO:0000313" key="2">
    <source>
        <dbReference type="Proteomes" id="UP001596415"/>
    </source>
</evidence>
<dbReference type="Proteomes" id="UP001596415">
    <property type="component" value="Unassembled WGS sequence"/>
</dbReference>
<gene>
    <name evidence="1" type="ORF">ACFQO1_05285</name>
</gene>